<feature type="region of interest" description="Disordered" evidence="7">
    <location>
        <begin position="365"/>
        <end position="413"/>
    </location>
</feature>
<evidence type="ECO:0000313" key="10">
    <source>
        <dbReference type="Proteomes" id="UP000645217"/>
    </source>
</evidence>
<keyword evidence="10" id="KW-1185">Reference proteome</keyword>
<dbReference type="InterPro" id="IPR008266">
    <property type="entry name" value="Tyr_kinase_AS"/>
</dbReference>
<sequence>MNPLDSGGMREGDVLTRRYRLVEQIASGGMSAIWRAFDQSLHRTVAIKVLDGCVGGDHGGRDLIRREARATARLIHPDAIEVYDYGETVTSQGRLAAYVVMRLLEGRPLSERICEEGPLPWREAAVIAARVAMVLAAAHQRGIVHRDVTAENVLLTMEGAKLLDFGIAAFVGEEVDQRLADFGTPPYVAPERLTSASVHPAVDVYALGVLIFAMLTGSHPYPETTWEALEAADRSGPPPVPRVPGLPREVAELCASCLAPDPADRPTAQHVAETLTAALHASLTAGRETATWVRRVRMASIAAVTLATWTAALLWIRPGVPPPVATAVVTYFPEPVQVTPATGSRPSGEADGVAETVPEAGTSVDAVSRNTPAPLVGHTLTIESPPESPPEPLRTPRAERGGGGSRSTAPTLTQAYGRFDATLKAGESVGSIRSDVALDLRQVVDNLLRSLEDPVKGLAAIHRKLDDREREGGLTPGARDELEQGLALIGAALRKAT</sequence>
<dbReference type="Pfam" id="PF00069">
    <property type="entry name" value="Pkinase"/>
    <property type="match status" value="1"/>
</dbReference>
<dbReference type="CDD" id="cd14014">
    <property type="entry name" value="STKc_PknB_like"/>
    <property type="match status" value="1"/>
</dbReference>
<dbReference type="EMBL" id="BMNT01000033">
    <property type="protein sequence ID" value="GGL04899.1"/>
    <property type="molecule type" value="Genomic_DNA"/>
</dbReference>
<keyword evidence="3" id="KW-0808">Transferase</keyword>
<dbReference type="EC" id="2.7.11.1" evidence="1"/>
<reference evidence="9" key="1">
    <citation type="journal article" date="2014" name="Int. J. Syst. Evol. Microbiol.">
        <title>Complete genome sequence of Corynebacterium casei LMG S-19264T (=DSM 44701T), isolated from a smear-ripened cheese.</title>
        <authorList>
            <consortium name="US DOE Joint Genome Institute (JGI-PGF)"/>
            <person name="Walter F."/>
            <person name="Albersmeier A."/>
            <person name="Kalinowski J."/>
            <person name="Ruckert C."/>
        </authorList>
    </citation>
    <scope>NUCLEOTIDE SEQUENCE</scope>
    <source>
        <strain evidence="9">JCM 13064</strain>
    </source>
</reference>
<dbReference type="InterPro" id="IPR011009">
    <property type="entry name" value="Kinase-like_dom_sf"/>
</dbReference>
<dbReference type="PANTHER" id="PTHR43289">
    <property type="entry name" value="MITOGEN-ACTIVATED PROTEIN KINASE KINASE KINASE 20-RELATED"/>
    <property type="match status" value="1"/>
</dbReference>
<dbReference type="PROSITE" id="PS00109">
    <property type="entry name" value="PROTEIN_KINASE_TYR"/>
    <property type="match status" value="1"/>
</dbReference>
<organism evidence="9 10">
    <name type="scientific">Sphaerisporangium melleum</name>
    <dbReference type="NCBI Taxonomy" id="321316"/>
    <lineage>
        <taxon>Bacteria</taxon>
        <taxon>Bacillati</taxon>
        <taxon>Actinomycetota</taxon>
        <taxon>Actinomycetes</taxon>
        <taxon>Streptosporangiales</taxon>
        <taxon>Streptosporangiaceae</taxon>
        <taxon>Sphaerisporangium</taxon>
    </lineage>
</organism>
<keyword evidence="4" id="KW-0547">Nucleotide-binding</keyword>
<name>A0A917RER2_9ACTN</name>
<keyword evidence="2" id="KW-0723">Serine/threonine-protein kinase</keyword>
<evidence type="ECO:0000256" key="7">
    <source>
        <dbReference type="SAM" id="MobiDB-lite"/>
    </source>
</evidence>
<evidence type="ECO:0000256" key="5">
    <source>
        <dbReference type="ARBA" id="ARBA00022777"/>
    </source>
</evidence>
<dbReference type="Proteomes" id="UP000645217">
    <property type="component" value="Unassembled WGS sequence"/>
</dbReference>
<feature type="domain" description="Protein kinase" evidence="8">
    <location>
        <begin position="19"/>
        <end position="283"/>
    </location>
</feature>
<dbReference type="SUPFAM" id="SSF56112">
    <property type="entry name" value="Protein kinase-like (PK-like)"/>
    <property type="match status" value="1"/>
</dbReference>
<evidence type="ECO:0000256" key="1">
    <source>
        <dbReference type="ARBA" id="ARBA00012513"/>
    </source>
</evidence>
<evidence type="ECO:0000256" key="6">
    <source>
        <dbReference type="ARBA" id="ARBA00022840"/>
    </source>
</evidence>
<evidence type="ECO:0000313" key="9">
    <source>
        <dbReference type="EMBL" id="GGL04899.1"/>
    </source>
</evidence>
<proteinExistence type="predicted"/>
<dbReference type="Gene3D" id="3.30.200.20">
    <property type="entry name" value="Phosphorylase Kinase, domain 1"/>
    <property type="match status" value="1"/>
</dbReference>
<evidence type="ECO:0000256" key="2">
    <source>
        <dbReference type="ARBA" id="ARBA00022527"/>
    </source>
</evidence>
<evidence type="ECO:0000259" key="8">
    <source>
        <dbReference type="PROSITE" id="PS50011"/>
    </source>
</evidence>
<dbReference type="PANTHER" id="PTHR43289:SF6">
    <property type="entry name" value="SERINE_THREONINE-PROTEIN KINASE NEKL-3"/>
    <property type="match status" value="1"/>
</dbReference>
<accession>A0A917RER2</accession>
<dbReference type="InterPro" id="IPR000719">
    <property type="entry name" value="Prot_kinase_dom"/>
</dbReference>
<comment type="caution">
    <text evidence="9">The sequence shown here is derived from an EMBL/GenBank/DDBJ whole genome shotgun (WGS) entry which is preliminary data.</text>
</comment>
<dbReference type="Gene3D" id="1.10.510.10">
    <property type="entry name" value="Transferase(Phosphotransferase) domain 1"/>
    <property type="match status" value="1"/>
</dbReference>
<keyword evidence="6" id="KW-0067">ATP-binding</keyword>
<reference evidence="9" key="2">
    <citation type="submission" date="2020-09" db="EMBL/GenBank/DDBJ databases">
        <authorList>
            <person name="Sun Q."/>
            <person name="Ohkuma M."/>
        </authorList>
    </citation>
    <scope>NUCLEOTIDE SEQUENCE</scope>
    <source>
        <strain evidence="9">JCM 13064</strain>
    </source>
</reference>
<evidence type="ECO:0000256" key="3">
    <source>
        <dbReference type="ARBA" id="ARBA00022679"/>
    </source>
</evidence>
<keyword evidence="5" id="KW-0418">Kinase</keyword>
<dbReference type="GO" id="GO:0005524">
    <property type="term" value="F:ATP binding"/>
    <property type="evidence" value="ECO:0007669"/>
    <property type="project" value="UniProtKB-KW"/>
</dbReference>
<dbReference type="GO" id="GO:0004674">
    <property type="term" value="F:protein serine/threonine kinase activity"/>
    <property type="evidence" value="ECO:0007669"/>
    <property type="project" value="UniProtKB-KW"/>
</dbReference>
<evidence type="ECO:0000256" key="4">
    <source>
        <dbReference type="ARBA" id="ARBA00022741"/>
    </source>
</evidence>
<dbReference type="PROSITE" id="PS50011">
    <property type="entry name" value="PROTEIN_KINASE_DOM"/>
    <property type="match status" value="1"/>
</dbReference>
<protein>
    <recommendedName>
        <fullName evidence="1">non-specific serine/threonine protein kinase</fullName>
        <ecNumber evidence="1">2.7.11.1</ecNumber>
    </recommendedName>
</protein>
<dbReference type="AlphaFoldDB" id="A0A917RER2"/>
<gene>
    <name evidence="9" type="ORF">GCM10007964_53850</name>
</gene>